<name>A0A1V4ST97_RUMHU</name>
<dbReference type="AlphaFoldDB" id="A0A1V4ST97"/>
<evidence type="ECO:0000313" key="1">
    <source>
        <dbReference type="EMBL" id="OPX46467.1"/>
    </source>
</evidence>
<accession>A0A1V4ST97</accession>
<dbReference type="Proteomes" id="UP000191554">
    <property type="component" value="Unassembled WGS sequence"/>
</dbReference>
<organism evidence="1 2">
    <name type="scientific">Ruminiclostridium hungatei</name>
    <name type="common">Clostridium hungatei</name>
    <dbReference type="NCBI Taxonomy" id="48256"/>
    <lineage>
        <taxon>Bacteria</taxon>
        <taxon>Bacillati</taxon>
        <taxon>Bacillota</taxon>
        <taxon>Clostridia</taxon>
        <taxon>Eubacteriales</taxon>
        <taxon>Oscillospiraceae</taxon>
        <taxon>Ruminiclostridium</taxon>
    </lineage>
</organism>
<reference evidence="1 2" key="1">
    <citation type="submission" date="2017-03" db="EMBL/GenBank/DDBJ databases">
        <title>Genome sequence of Clostridium hungatei DSM 14427.</title>
        <authorList>
            <person name="Poehlein A."/>
            <person name="Daniel R."/>
        </authorList>
    </citation>
    <scope>NUCLEOTIDE SEQUENCE [LARGE SCALE GENOMIC DNA]</scope>
    <source>
        <strain evidence="1 2">DSM 14427</strain>
    </source>
</reference>
<sequence>MIIIIIEFEKSILLNIPPTCYIKGYFDYLSLIFTPPALSAVML</sequence>
<gene>
    <name evidence="1" type="ORF">CLHUN_02860</name>
</gene>
<evidence type="ECO:0000313" key="2">
    <source>
        <dbReference type="Proteomes" id="UP000191554"/>
    </source>
</evidence>
<keyword evidence="2" id="KW-1185">Reference proteome</keyword>
<proteinExistence type="predicted"/>
<dbReference type="EMBL" id="MZGX01000001">
    <property type="protein sequence ID" value="OPX46467.1"/>
    <property type="molecule type" value="Genomic_DNA"/>
</dbReference>
<comment type="caution">
    <text evidence="1">The sequence shown here is derived from an EMBL/GenBank/DDBJ whole genome shotgun (WGS) entry which is preliminary data.</text>
</comment>
<protein>
    <submittedName>
        <fullName evidence="1">Uncharacterized protein</fullName>
    </submittedName>
</protein>